<dbReference type="InterPro" id="IPR029787">
    <property type="entry name" value="Nucleotide_cyclase"/>
</dbReference>
<dbReference type="InterPro" id="IPR019734">
    <property type="entry name" value="TPR_rpt"/>
</dbReference>
<evidence type="ECO:0000313" key="2">
    <source>
        <dbReference type="EMBL" id="KRG65491.1"/>
    </source>
</evidence>
<evidence type="ECO:0000313" key="3">
    <source>
        <dbReference type="Proteomes" id="UP000050864"/>
    </source>
</evidence>
<dbReference type="RefSeq" id="WP_057632048.1">
    <property type="nucleotide sequence ID" value="NZ_LDJI01000006.1"/>
</dbReference>
<dbReference type="STRING" id="405444.ABB26_02715"/>
<dbReference type="GO" id="GO:0004016">
    <property type="term" value="F:adenylate cyclase activity"/>
    <property type="evidence" value="ECO:0007669"/>
    <property type="project" value="UniProtKB-ARBA"/>
</dbReference>
<dbReference type="Pfam" id="PF14559">
    <property type="entry name" value="TPR_19"/>
    <property type="match status" value="1"/>
</dbReference>
<dbReference type="PANTHER" id="PTHR12558:SF50">
    <property type="entry name" value="ASSEMBLY CHAPERONE OF RPL4-RELATED"/>
    <property type="match status" value="1"/>
</dbReference>
<dbReference type="GO" id="GO:0051301">
    <property type="term" value="P:cell division"/>
    <property type="evidence" value="ECO:0007669"/>
    <property type="project" value="TreeGrafter"/>
</dbReference>
<feature type="repeat" description="TPR" evidence="1">
    <location>
        <begin position="440"/>
        <end position="473"/>
    </location>
</feature>
<sequence>MDVESDNLQSNRQFKTLILTDLCDSVTLVERIGDTAAADLFRRLDTQVLQLLQRWNGRLIDRSDGMFLLFDVPVDGLGFALDYVDELDALGRELKLPLQARVGVHVGYVLSWLNSEEAVAAGAKSLEVEGLAKPMAARLMALARPGQILMSSAAESMMRSGQRELGDRGTNLQWKSHGRWRFKGMPTGHEVFEVGRKGRAPLRMPTGSAKARRELPLWRRPVALMAEVALVVALAVTAWVMVRPEPAIAFAERDWVVLADVVNGTNETVFDASIRQAIMLGLDQSKYVNVLSEGKIRESLELAKKPADSQLERSLAVDVAVREGARAVLLPMVTQQGAGYRIAIGLVAPDSDTVVRTYYAVASSTDKMTAAVDNVVGQLRGGLGESVAELQRSVPLARASTSSLRALRSYALAEIAIGQRRFEEARTLYQTALEIDPEFALAYAGLAKLYARTGDMQPAREQLKKALALQSQLPHRERLYLKAWQAELEPGGWPLEDWRVLATLYPDSFAGLSNTSWYLFQDNRFGEAEAYARAATVPQDHLRVYPMVQLGQIQIALNQPERAQETLKQAHELGGGRGVDDAGIDALVAMRRYEEAEQVLAGLDGGGESLQGLMSLRARLLVAADRGDCRAMHDALRSDQTKPTVTYQKIHLQLQHVVAGVVCDEASDVKLSSIAATLSVVLRQADDPAWRDYNLQMLGLIYLAQRQGQDALASRLLRENREVFESQRSPVIAKWYRLVQAMERLQEGRADAAIAILQPLLDGSEPLQVHVLLLKAYRLQGDAAGADRQQQWLIAHRGRAIGELMAMQLLQPLNVHDVAKAAPAINAGAP</sequence>
<dbReference type="SMART" id="SM00028">
    <property type="entry name" value="TPR"/>
    <property type="match status" value="3"/>
</dbReference>
<dbReference type="SUPFAM" id="SSF48452">
    <property type="entry name" value="TPR-like"/>
    <property type="match status" value="1"/>
</dbReference>
<dbReference type="InterPro" id="IPR030966">
    <property type="entry name" value="Mod_pep_cyc"/>
</dbReference>
<accession>A0A0R0CJW0</accession>
<dbReference type="Gene3D" id="3.30.70.1230">
    <property type="entry name" value="Nucleotide cyclase"/>
    <property type="match status" value="1"/>
</dbReference>
<dbReference type="EMBL" id="LDJI01000006">
    <property type="protein sequence ID" value="KRG65491.1"/>
    <property type="molecule type" value="Genomic_DNA"/>
</dbReference>
<dbReference type="InterPro" id="IPR001054">
    <property type="entry name" value="A/G_cyclase"/>
</dbReference>
<protein>
    <submittedName>
        <fullName evidence="2">Adenylate cyclase</fullName>
    </submittedName>
</protein>
<keyword evidence="1" id="KW-0802">TPR repeat</keyword>
<comment type="caution">
    <text evidence="2">The sequence shown here is derived from an EMBL/GenBank/DDBJ whole genome shotgun (WGS) entry which is preliminary data.</text>
</comment>
<name>A0A0R0CJW0_9GAMM</name>
<feature type="repeat" description="TPR" evidence="1">
    <location>
        <begin position="406"/>
        <end position="439"/>
    </location>
</feature>
<proteinExistence type="predicted"/>
<dbReference type="Gene3D" id="1.25.40.10">
    <property type="entry name" value="Tetratricopeptide repeat domain"/>
    <property type="match status" value="1"/>
</dbReference>
<evidence type="ECO:0000256" key="1">
    <source>
        <dbReference type="PROSITE-ProRule" id="PRU00339"/>
    </source>
</evidence>
<dbReference type="NCBIfam" id="TIGR04510">
    <property type="entry name" value="mod_pep_cyc"/>
    <property type="match status" value="1"/>
</dbReference>
<dbReference type="OrthoDB" id="5928393at2"/>
<reference evidence="2 3" key="1">
    <citation type="submission" date="2015-05" db="EMBL/GenBank/DDBJ databases">
        <title>Genome sequencing and analysis of members of genus Stenotrophomonas.</title>
        <authorList>
            <person name="Patil P.P."/>
            <person name="Midha S."/>
            <person name="Patil P.B."/>
        </authorList>
    </citation>
    <scope>NUCLEOTIDE SEQUENCE [LARGE SCALE GENOMIC DNA]</scope>
    <source>
        <strain evidence="2 3">DSM 18929</strain>
    </source>
</reference>
<dbReference type="SUPFAM" id="SSF55073">
    <property type="entry name" value="Nucleotide cyclase"/>
    <property type="match status" value="1"/>
</dbReference>
<dbReference type="AlphaFoldDB" id="A0A0R0CJW0"/>
<dbReference type="InterPro" id="IPR011990">
    <property type="entry name" value="TPR-like_helical_dom_sf"/>
</dbReference>
<dbReference type="PANTHER" id="PTHR12558">
    <property type="entry name" value="CELL DIVISION CYCLE 16,23,27"/>
    <property type="match status" value="1"/>
</dbReference>
<dbReference type="GO" id="GO:0009190">
    <property type="term" value="P:cyclic nucleotide biosynthetic process"/>
    <property type="evidence" value="ECO:0007669"/>
    <property type="project" value="InterPro"/>
</dbReference>
<dbReference type="GO" id="GO:0035556">
    <property type="term" value="P:intracellular signal transduction"/>
    <property type="evidence" value="ECO:0007669"/>
    <property type="project" value="InterPro"/>
</dbReference>
<dbReference type="Proteomes" id="UP000050864">
    <property type="component" value="Unassembled WGS sequence"/>
</dbReference>
<organism evidence="2 3">
    <name type="scientific">Stenotrophomonas humi</name>
    <dbReference type="NCBI Taxonomy" id="405444"/>
    <lineage>
        <taxon>Bacteria</taxon>
        <taxon>Pseudomonadati</taxon>
        <taxon>Pseudomonadota</taxon>
        <taxon>Gammaproteobacteria</taxon>
        <taxon>Lysobacterales</taxon>
        <taxon>Lysobacteraceae</taxon>
        <taxon>Stenotrophomonas</taxon>
    </lineage>
</organism>
<keyword evidence="3" id="KW-1185">Reference proteome</keyword>
<gene>
    <name evidence="2" type="ORF">ABB26_02715</name>
</gene>
<dbReference type="PATRIC" id="fig|405444.3.peg.3205"/>
<dbReference type="PROSITE" id="PS50005">
    <property type="entry name" value="TPR"/>
    <property type="match status" value="2"/>
</dbReference>
<dbReference type="CDD" id="cd07302">
    <property type="entry name" value="CHD"/>
    <property type="match status" value="1"/>
</dbReference>